<dbReference type="RefSeq" id="WP_289999623.1">
    <property type="nucleotide sequence ID" value="NZ_JAUEPH010000003.1"/>
</dbReference>
<feature type="transmembrane region" description="Helical" evidence="1">
    <location>
        <begin position="209"/>
        <end position="228"/>
    </location>
</feature>
<evidence type="ECO:0000313" key="3">
    <source>
        <dbReference type="EMBL" id="MDN3204069.1"/>
    </source>
</evidence>
<keyword evidence="4" id="KW-1185">Reference proteome</keyword>
<dbReference type="Proteomes" id="UP001171916">
    <property type="component" value="Unassembled WGS sequence"/>
</dbReference>
<dbReference type="EMBL" id="JAUEPH010000003">
    <property type="protein sequence ID" value="MDN3204069.1"/>
    <property type="molecule type" value="Genomic_DNA"/>
</dbReference>
<gene>
    <name evidence="3" type="ORF">QVH07_07905</name>
</gene>
<dbReference type="Pfam" id="PF20329">
    <property type="entry name" value="DUF6624"/>
    <property type="match status" value="1"/>
</dbReference>
<keyword evidence="1" id="KW-1133">Transmembrane helix</keyword>
<evidence type="ECO:0000256" key="2">
    <source>
        <dbReference type="SAM" id="SignalP"/>
    </source>
</evidence>
<keyword evidence="2" id="KW-0732">Signal</keyword>
<feature type="signal peptide" evidence="2">
    <location>
        <begin position="1"/>
        <end position="19"/>
    </location>
</feature>
<sequence length="239" mass="27155">MKRGFLLFLSIFSIQNLFAQANLDSSLIRELEEMVKIDQLAASNAQPPKEFSSLSQSEWESKKDSIFRANQEKASKILEEVGYPGFDKVGQVGERNFWLIVQHSDFNLAFQEEVLDLMHEEVLEGNASPSNYALLTDRVRMNKGEKLVYGTQVNYNFITGEAFSLPTEDPENLNARRAEMGLEPIEDYLAEMTEMHMEMNSMIGGITNAALVLFSVLMLVLVVMMYFFTRGKKPETQAL</sequence>
<proteinExistence type="predicted"/>
<organism evidence="3 4">
    <name type="scientific">Algoriphagus sediminis</name>
    <dbReference type="NCBI Taxonomy" id="3057113"/>
    <lineage>
        <taxon>Bacteria</taxon>
        <taxon>Pseudomonadati</taxon>
        <taxon>Bacteroidota</taxon>
        <taxon>Cytophagia</taxon>
        <taxon>Cytophagales</taxon>
        <taxon>Cyclobacteriaceae</taxon>
        <taxon>Algoriphagus</taxon>
    </lineage>
</organism>
<keyword evidence="1" id="KW-0472">Membrane</keyword>
<dbReference type="InterPro" id="IPR046732">
    <property type="entry name" value="DUF6624"/>
</dbReference>
<feature type="chain" id="PRO_5045723121" evidence="2">
    <location>
        <begin position="20"/>
        <end position="239"/>
    </location>
</feature>
<evidence type="ECO:0000313" key="4">
    <source>
        <dbReference type="Proteomes" id="UP001171916"/>
    </source>
</evidence>
<protein>
    <submittedName>
        <fullName evidence="3">Uncharacterized protein</fullName>
    </submittedName>
</protein>
<reference evidence="3" key="1">
    <citation type="submission" date="2023-06" db="EMBL/GenBank/DDBJ databases">
        <title>Robiginitalea aurantiacus sp. nov. and Algoriphagus sediminis sp. nov., isolated from coastal sediment.</title>
        <authorList>
            <person name="Zhou Z.Y."/>
            <person name="An J."/>
            <person name="Jia Y.W."/>
            <person name="Du Z.J."/>
        </authorList>
    </citation>
    <scope>NUCLEOTIDE SEQUENCE</scope>
    <source>
        <strain evidence="3">C2-7</strain>
    </source>
</reference>
<accession>A0ABT7YC30</accession>
<evidence type="ECO:0000256" key="1">
    <source>
        <dbReference type="SAM" id="Phobius"/>
    </source>
</evidence>
<comment type="caution">
    <text evidence="3">The sequence shown here is derived from an EMBL/GenBank/DDBJ whole genome shotgun (WGS) entry which is preliminary data.</text>
</comment>
<keyword evidence="1" id="KW-0812">Transmembrane</keyword>
<name>A0ABT7YC30_9BACT</name>